<proteinExistence type="predicted"/>
<dbReference type="GO" id="GO:0046872">
    <property type="term" value="F:metal ion binding"/>
    <property type="evidence" value="ECO:0007669"/>
    <property type="project" value="InterPro"/>
</dbReference>
<dbReference type="OrthoDB" id="275227at2759"/>
<evidence type="ECO:0000256" key="1">
    <source>
        <dbReference type="ARBA" id="ARBA00037226"/>
    </source>
</evidence>
<protein>
    <submittedName>
        <fullName evidence="3">Superoxide dismutase</fullName>
    </submittedName>
</protein>
<dbReference type="GO" id="GO:0004784">
    <property type="term" value="F:superoxide dismutase activity"/>
    <property type="evidence" value="ECO:0007669"/>
    <property type="project" value="InterPro"/>
</dbReference>
<dbReference type="InterPro" id="IPR036314">
    <property type="entry name" value="SOD_C_sf"/>
</dbReference>
<sequence>MFQRLLRPQNSLRTASSIFQKPTSLPRFQTRNTHYLPSLANGKYYAENGIPEFMSPEAFDFSWTQYQNLIIDKLNLLTQDTVDGELSTKELLEKYAKRPEMASLFNYASMAHNNHFFFNCLAPTKTEMPEGFAAAVADTCSSVESLKLDFLATASAMFGPGFVWLAKNREREGMLQILCTYNAGSPYPSAYARRQPVDMNTQSPDTAVGNQHAGSMGLHSHNSTTLAPGGLHIDPILCVNTWEHVWMMDYGIAGKDEYLERWWNRINWDHVSETYNSSTTMRSNWAPMKFRSFNMS</sequence>
<gene>
    <name evidence="3" type="ORF">PHISCL_06316</name>
</gene>
<dbReference type="InterPro" id="IPR036324">
    <property type="entry name" value="Mn/Fe_SOD_N_sf"/>
</dbReference>
<name>A0A3A2ZWC0_9EURO</name>
<dbReference type="AlphaFoldDB" id="A0A3A2ZWC0"/>
<dbReference type="Pfam" id="PF02777">
    <property type="entry name" value="Sod_Fe_C"/>
    <property type="match status" value="2"/>
</dbReference>
<keyword evidence="4" id="KW-1185">Reference proteome</keyword>
<dbReference type="Gene3D" id="3.55.40.20">
    <property type="entry name" value="Iron/manganese superoxide dismutase, C-terminal domain"/>
    <property type="match status" value="1"/>
</dbReference>
<dbReference type="SUPFAM" id="SSF54719">
    <property type="entry name" value="Fe,Mn superoxide dismutase (SOD), C-terminal domain"/>
    <property type="match status" value="1"/>
</dbReference>
<dbReference type="Proteomes" id="UP000266188">
    <property type="component" value="Unassembled WGS sequence"/>
</dbReference>
<accession>A0A3A2ZWC0</accession>
<dbReference type="GO" id="GO:0005737">
    <property type="term" value="C:cytoplasm"/>
    <property type="evidence" value="ECO:0007669"/>
    <property type="project" value="TreeGrafter"/>
</dbReference>
<dbReference type="PANTHER" id="PTHR43595">
    <property type="entry name" value="37S RIBOSOMAL PROTEIN S26, MITOCHONDRIAL"/>
    <property type="match status" value="1"/>
</dbReference>
<organism evidence="3 4">
    <name type="scientific">Aspergillus sclerotialis</name>
    <dbReference type="NCBI Taxonomy" id="2070753"/>
    <lineage>
        <taxon>Eukaryota</taxon>
        <taxon>Fungi</taxon>
        <taxon>Dikarya</taxon>
        <taxon>Ascomycota</taxon>
        <taxon>Pezizomycotina</taxon>
        <taxon>Eurotiomycetes</taxon>
        <taxon>Eurotiomycetidae</taxon>
        <taxon>Eurotiales</taxon>
        <taxon>Aspergillaceae</taxon>
        <taxon>Aspergillus</taxon>
        <taxon>Aspergillus subgen. Polypaecilum</taxon>
    </lineage>
</organism>
<feature type="domain" description="Manganese/iron superoxide dismutase C-terminal" evidence="2">
    <location>
        <begin position="232"/>
        <end position="273"/>
    </location>
</feature>
<dbReference type="PANTHER" id="PTHR43595:SF2">
    <property type="entry name" value="SMALL RIBOSOMAL SUBUNIT PROTEIN MS42"/>
    <property type="match status" value="1"/>
</dbReference>
<evidence type="ECO:0000313" key="4">
    <source>
        <dbReference type="Proteomes" id="UP000266188"/>
    </source>
</evidence>
<feature type="domain" description="Manganese/iron superoxide dismutase C-terminal" evidence="2">
    <location>
        <begin position="132"/>
        <end position="189"/>
    </location>
</feature>
<comment type="function">
    <text evidence="1">Component of the mitochondrial ribosome (mitoribosome), a dedicated translation machinery responsible for the synthesis of mitochondrial genome-encoded proteins, including at least some of the essential transmembrane subunits of the mitochondrial respiratory chain. The mitoribosomes are attached to the mitochondrial inner membrane and translation products are cotranslationally integrated into the membrane.</text>
</comment>
<dbReference type="STRING" id="2070753.A0A3A2ZWC0"/>
<dbReference type="SUPFAM" id="SSF46609">
    <property type="entry name" value="Fe,Mn superoxide dismutase (SOD), N-terminal domain"/>
    <property type="match status" value="1"/>
</dbReference>
<evidence type="ECO:0000313" key="3">
    <source>
        <dbReference type="EMBL" id="RJE21331.1"/>
    </source>
</evidence>
<dbReference type="EMBL" id="MVGC01000235">
    <property type="protein sequence ID" value="RJE21331.1"/>
    <property type="molecule type" value="Genomic_DNA"/>
</dbReference>
<evidence type="ECO:0000259" key="2">
    <source>
        <dbReference type="Pfam" id="PF02777"/>
    </source>
</evidence>
<reference evidence="4" key="1">
    <citation type="submission" date="2017-02" db="EMBL/GenBank/DDBJ databases">
        <authorList>
            <person name="Tafer H."/>
            <person name="Lopandic K."/>
        </authorList>
    </citation>
    <scope>NUCLEOTIDE SEQUENCE [LARGE SCALE GENOMIC DNA]</scope>
    <source>
        <strain evidence="4">CBS 366.77</strain>
    </source>
</reference>
<comment type="caution">
    <text evidence="3">The sequence shown here is derived from an EMBL/GenBank/DDBJ whole genome shotgun (WGS) entry which is preliminary data.</text>
</comment>
<dbReference type="InterPro" id="IPR019832">
    <property type="entry name" value="Mn/Fe_SOD_C"/>
</dbReference>